<dbReference type="PANTHER" id="PTHR30055:SF234">
    <property type="entry name" value="HTH-TYPE TRANSCRIPTIONAL REGULATOR BETI"/>
    <property type="match status" value="1"/>
</dbReference>
<reference evidence="7 8" key="1">
    <citation type="submission" date="2019-10" db="EMBL/GenBank/DDBJ databases">
        <title>Nocardia macrotermitis sp. nov. and Nocardia aurantia sp. nov., isolated from the gut of fungus growing-termite Macrotermes natalensis.</title>
        <authorList>
            <person name="Benndorf R."/>
            <person name="Schwitalla J."/>
            <person name="Martin K."/>
            <person name="De Beer W."/>
            <person name="Kaster A.-K."/>
            <person name="Vollmers J."/>
            <person name="Poulsen M."/>
            <person name="Beemelmanns C."/>
        </authorList>
    </citation>
    <scope>NUCLEOTIDE SEQUENCE [LARGE SCALE GENOMIC DNA]</scope>
    <source>
        <strain evidence="7 8">RB20</strain>
    </source>
</reference>
<dbReference type="PANTHER" id="PTHR30055">
    <property type="entry name" value="HTH-TYPE TRANSCRIPTIONAL REGULATOR RUTR"/>
    <property type="match status" value="1"/>
</dbReference>
<gene>
    <name evidence="7" type="ORF">NRB20_64520</name>
</gene>
<keyword evidence="8" id="KW-1185">Reference proteome</keyword>
<evidence type="ECO:0000256" key="3">
    <source>
        <dbReference type="ARBA" id="ARBA00023163"/>
    </source>
</evidence>
<dbReference type="Pfam" id="PF00440">
    <property type="entry name" value="TetR_N"/>
    <property type="match status" value="1"/>
</dbReference>
<feature type="DNA-binding region" description="H-T-H motif" evidence="4">
    <location>
        <begin position="52"/>
        <end position="71"/>
    </location>
</feature>
<feature type="region of interest" description="Disordered" evidence="5">
    <location>
        <begin position="1"/>
        <end position="30"/>
    </location>
</feature>
<dbReference type="Pfam" id="PF17754">
    <property type="entry name" value="TetR_C_14"/>
    <property type="match status" value="1"/>
</dbReference>
<accession>A0A7K0DEP8</accession>
<evidence type="ECO:0000256" key="4">
    <source>
        <dbReference type="PROSITE-ProRule" id="PRU00335"/>
    </source>
</evidence>
<dbReference type="GO" id="GO:0000976">
    <property type="term" value="F:transcription cis-regulatory region binding"/>
    <property type="evidence" value="ECO:0007669"/>
    <property type="project" value="TreeGrafter"/>
</dbReference>
<dbReference type="EMBL" id="WEGK01000019">
    <property type="protein sequence ID" value="MQY23324.1"/>
    <property type="molecule type" value="Genomic_DNA"/>
</dbReference>
<dbReference type="InterPro" id="IPR009057">
    <property type="entry name" value="Homeodomain-like_sf"/>
</dbReference>
<evidence type="ECO:0000256" key="2">
    <source>
        <dbReference type="ARBA" id="ARBA00023125"/>
    </source>
</evidence>
<dbReference type="PROSITE" id="PS50977">
    <property type="entry name" value="HTH_TETR_2"/>
    <property type="match status" value="1"/>
</dbReference>
<keyword evidence="2 4" id="KW-0238">DNA-binding</keyword>
<evidence type="ECO:0000313" key="7">
    <source>
        <dbReference type="EMBL" id="MQY23324.1"/>
    </source>
</evidence>
<dbReference type="GO" id="GO:0003700">
    <property type="term" value="F:DNA-binding transcription factor activity"/>
    <property type="evidence" value="ECO:0007669"/>
    <property type="project" value="TreeGrafter"/>
</dbReference>
<protein>
    <recommendedName>
        <fullName evidence="6">HTH tetR-type domain-containing protein</fullName>
    </recommendedName>
</protein>
<dbReference type="Proteomes" id="UP000438448">
    <property type="component" value="Unassembled WGS sequence"/>
</dbReference>
<proteinExistence type="predicted"/>
<keyword evidence="3" id="KW-0804">Transcription</keyword>
<evidence type="ECO:0000259" key="6">
    <source>
        <dbReference type="PROSITE" id="PS50977"/>
    </source>
</evidence>
<organism evidence="7 8">
    <name type="scientific">Nocardia macrotermitis</name>
    <dbReference type="NCBI Taxonomy" id="2585198"/>
    <lineage>
        <taxon>Bacteria</taxon>
        <taxon>Bacillati</taxon>
        <taxon>Actinomycetota</taxon>
        <taxon>Actinomycetes</taxon>
        <taxon>Mycobacteriales</taxon>
        <taxon>Nocardiaceae</taxon>
        <taxon>Nocardia</taxon>
    </lineage>
</organism>
<dbReference type="SUPFAM" id="SSF46689">
    <property type="entry name" value="Homeodomain-like"/>
    <property type="match status" value="1"/>
</dbReference>
<dbReference type="Gene3D" id="1.10.357.10">
    <property type="entry name" value="Tetracycline Repressor, domain 2"/>
    <property type="match status" value="1"/>
</dbReference>
<evidence type="ECO:0000256" key="5">
    <source>
        <dbReference type="SAM" id="MobiDB-lite"/>
    </source>
</evidence>
<evidence type="ECO:0000313" key="8">
    <source>
        <dbReference type="Proteomes" id="UP000438448"/>
    </source>
</evidence>
<dbReference type="AlphaFoldDB" id="A0A7K0DEP8"/>
<keyword evidence="1" id="KW-0805">Transcription regulation</keyword>
<comment type="caution">
    <text evidence="7">The sequence shown here is derived from an EMBL/GenBank/DDBJ whole genome shotgun (WGS) entry which is preliminary data.</text>
</comment>
<evidence type="ECO:0000256" key="1">
    <source>
        <dbReference type="ARBA" id="ARBA00023015"/>
    </source>
</evidence>
<dbReference type="InterPro" id="IPR041347">
    <property type="entry name" value="MftR_C"/>
</dbReference>
<dbReference type="PRINTS" id="PR00455">
    <property type="entry name" value="HTHTETR"/>
</dbReference>
<dbReference type="InterPro" id="IPR050109">
    <property type="entry name" value="HTH-type_TetR-like_transc_reg"/>
</dbReference>
<dbReference type="Gene3D" id="1.10.10.60">
    <property type="entry name" value="Homeodomain-like"/>
    <property type="match status" value="1"/>
</dbReference>
<feature type="domain" description="HTH tetR-type" evidence="6">
    <location>
        <begin position="29"/>
        <end position="89"/>
    </location>
</feature>
<name>A0A7K0DEP8_9NOCA</name>
<dbReference type="InterPro" id="IPR001647">
    <property type="entry name" value="HTH_TetR"/>
</dbReference>
<sequence>MSADSKAPPAQAHTGVAIPRMGLRERKKERTRRTIRTEAMRLFLQQGYAETTVEQIAAAADVSPSTFFRYFPSKEQVAIADDLDPVMIRAVEAQPADLSPLRAFVRATVEVFDSLEPDDLEFEQQRMKLIYTVPELASVIARETERNVRMVAQLIADRTGRAADELEVRAFAGALIGAMSTTFDATSGIGLDMEKIKQVADFLESGMRL</sequence>